<proteinExistence type="predicted"/>
<feature type="non-terminal residue" evidence="3">
    <location>
        <position position="1"/>
    </location>
</feature>
<comment type="caution">
    <text evidence="3">The sequence shown here is derived from an EMBL/GenBank/DDBJ whole genome shotgun (WGS) entry which is preliminary data.</text>
</comment>
<dbReference type="AlphaFoldDB" id="A0A8S3BWP5"/>
<evidence type="ECO:0000313" key="3">
    <source>
        <dbReference type="EMBL" id="CAF4866839.1"/>
    </source>
</evidence>
<organism evidence="3 4">
    <name type="scientific">Rotaria magnacalcarata</name>
    <dbReference type="NCBI Taxonomy" id="392030"/>
    <lineage>
        <taxon>Eukaryota</taxon>
        <taxon>Metazoa</taxon>
        <taxon>Spiralia</taxon>
        <taxon>Gnathifera</taxon>
        <taxon>Rotifera</taxon>
        <taxon>Eurotatoria</taxon>
        <taxon>Bdelloidea</taxon>
        <taxon>Philodinida</taxon>
        <taxon>Philodinidae</taxon>
        <taxon>Rotaria</taxon>
    </lineage>
</organism>
<feature type="region of interest" description="Disordered" evidence="1">
    <location>
        <begin position="15"/>
        <end position="43"/>
    </location>
</feature>
<dbReference type="EMBL" id="CAJOBI010165207">
    <property type="protein sequence ID" value="CAF4866839.1"/>
    <property type="molecule type" value="Genomic_DNA"/>
</dbReference>
<feature type="non-terminal residue" evidence="3">
    <location>
        <position position="80"/>
    </location>
</feature>
<evidence type="ECO:0000313" key="2">
    <source>
        <dbReference type="EMBL" id="CAF4817826.1"/>
    </source>
</evidence>
<dbReference type="EMBL" id="CAJOBI010152741">
    <property type="protein sequence ID" value="CAF4817826.1"/>
    <property type="molecule type" value="Genomic_DNA"/>
</dbReference>
<dbReference type="Proteomes" id="UP000676336">
    <property type="component" value="Unassembled WGS sequence"/>
</dbReference>
<sequence>DNYIDSDLSKNKSKTKLKFQNSEDWTHVDDQQSLKESNDEPSQALTRLSAIAKRAGIVVNNTEDKNSNRTSCLFNESELR</sequence>
<reference evidence="3" key="1">
    <citation type="submission" date="2021-02" db="EMBL/GenBank/DDBJ databases">
        <authorList>
            <person name="Nowell W R."/>
        </authorList>
    </citation>
    <scope>NUCLEOTIDE SEQUENCE</scope>
</reference>
<feature type="compositionally biased region" description="Basic and acidic residues" evidence="1">
    <location>
        <begin position="24"/>
        <end position="38"/>
    </location>
</feature>
<evidence type="ECO:0000256" key="1">
    <source>
        <dbReference type="SAM" id="MobiDB-lite"/>
    </source>
</evidence>
<name>A0A8S3BWP5_9BILA</name>
<gene>
    <name evidence="2" type="ORF">SMN809_LOCUS47894</name>
    <name evidence="3" type="ORF">SMN809_LOCUS50136</name>
</gene>
<evidence type="ECO:0000313" key="4">
    <source>
        <dbReference type="Proteomes" id="UP000676336"/>
    </source>
</evidence>
<accession>A0A8S3BWP5</accession>
<protein>
    <submittedName>
        <fullName evidence="3">Uncharacterized protein</fullName>
    </submittedName>
</protein>